<evidence type="ECO:0000256" key="17">
    <source>
        <dbReference type="ARBA" id="ARBA00048266"/>
    </source>
</evidence>
<dbReference type="eggNOG" id="KOG2333">
    <property type="taxonomic scope" value="Eukaryota"/>
</dbReference>
<dbReference type="EC" id="1.3.1.89" evidence="3"/>
<evidence type="ECO:0000256" key="15">
    <source>
        <dbReference type="ARBA" id="ARBA00023027"/>
    </source>
</evidence>
<dbReference type="RefSeq" id="XP_007411447.1">
    <property type="nucleotide sequence ID" value="XM_007411385.1"/>
</dbReference>
<dbReference type="GO" id="GO:0006397">
    <property type="term" value="P:mRNA processing"/>
    <property type="evidence" value="ECO:0007669"/>
    <property type="project" value="UniProtKB-KW"/>
</dbReference>
<keyword evidence="5" id="KW-0285">Flavoprotein</keyword>
<dbReference type="InterPro" id="IPR035587">
    <property type="entry name" value="DUS-like_FMN-bd"/>
</dbReference>
<keyword evidence="11" id="KW-0863">Zinc-finger</keyword>
<dbReference type="FunCoup" id="F4RQR4">
    <property type="interactions" value="444"/>
</dbReference>
<dbReference type="Proteomes" id="UP000001072">
    <property type="component" value="Unassembled WGS sequence"/>
</dbReference>
<dbReference type="KEGG" id="mlr:MELLADRAFT_48857"/>
<dbReference type="STRING" id="747676.F4RQR4"/>
<evidence type="ECO:0000313" key="23">
    <source>
        <dbReference type="EMBL" id="EGG05082.1"/>
    </source>
</evidence>
<keyword evidence="14" id="KW-0560">Oxidoreductase</keyword>
<evidence type="ECO:0000256" key="3">
    <source>
        <dbReference type="ARBA" id="ARBA00012376"/>
    </source>
</evidence>
<organism evidence="24">
    <name type="scientific">Melampsora larici-populina (strain 98AG31 / pathotype 3-4-7)</name>
    <name type="common">Poplar leaf rust fungus</name>
    <dbReference type="NCBI Taxonomy" id="747676"/>
    <lineage>
        <taxon>Eukaryota</taxon>
        <taxon>Fungi</taxon>
        <taxon>Dikarya</taxon>
        <taxon>Basidiomycota</taxon>
        <taxon>Pucciniomycotina</taxon>
        <taxon>Pucciniomycetes</taxon>
        <taxon>Pucciniales</taxon>
        <taxon>Melampsoraceae</taxon>
        <taxon>Melampsora</taxon>
    </lineage>
</organism>
<dbReference type="PROSITE" id="PS01136">
    <property type="entry name" value="UPF0034"/>
    <property type="match status" value="1"/>
</dbReference>
<comment type="catalytic activity">
    <reaction evidence="19">
        <text>a 5,6-dihydrouridine in mRNA + NADP(+) = a uridine in mRNA + NADPH + H(+)</text>
        <dbReference type="Rhea" id="RHEA:69855"/>
        <dbReference type="Rhea" id="RHEA-COMP:14658"/>
        <dbReference type="Rhea" id="RHEA-COMP:17789"/>
        <dbReference type="ChEBI" id="CHEBI:15378"/>
        <dbReference type="ChEBI" id="CHEBI:57783"/>
        <dbReference type="ChEBI" id="CHEBI:58349"/>
        <dbReference type="ChEBI" id="CHEBI:65315"/>
        <dbReference type="ChEBI" id="CHEBI:74443"/>
    </reaction>
    <physiologicalReaction direction="right-to-left" evidence="19">
        <dbReference type="Rhea" id="RHEA:69857"/>
    </physiologicalReaction>
</comment>
<feature type="compositionally biased region" description="Basic and acidic residues" evidence="21">
    <location>
        <begin position="35"/>
        <end position="46"/>
    </location>
</feature>
<dbReference type="EMBL" id="GL883114">
    <property type="protein sequence ID" value="EGG05082.1"/>
    <property type="molecule type" value="Genomic_DNA"/>
</dbReference>
<dbReference type="GO" id="GO:0034399">
    <property type="term" value="C:nuclear periphery"/>
    <property type="evidence" value="ECO:0007669"/>
    <property type="project" value="EnsemblFungi"/>
</dbReference>
<dbReference type="Gene3D" id="3.20.20.70">
    <property type="entry name" value="Aldolase class I"/>
    <property type="match status" value="1"/>
</dbReference>
<evidence type="ECO:0000256" key="1">
    <source>
        <dbReference type="ARBA" id="ARBA00001917"/>
    </source>
</evidence>
<dbReference type="GeneID" id="18928557"/>
<name>F4RQR4_MELLP</name>
<dbReference type="HOGENOM" id="CLU_013299_0_2_1"/>
<keyword evidence="15" id="KW-0520">NAD</keyword>
<comment type="catalytic activity">
    <reaction evidence="18">
        <text>a 5,6-dihydrouridine in mRNA + NAD(+) = a uridine in mRNA + NADH + H(+)</text>
        <dbReference type="Rhea" id="RHEA:69851"/>
        <dbReference type="Rhea" id="RHEA-COMP:14658"/>
        <dbReference type="Rhea" id="RHEA-COMP:17789"/>
        <dbReference type="ChEBI" id="CHEBI:15378"/>
        <dbReference type="ChEBI" id="CHEBI:57540"/>
        <dbReference type="ChEBI" id="CHEBI:57945"/>
        <dbReference type="ChEBI" id="CHEBI:65315"/>
        <dbReference type="ChEBI" id="CHEBI:74443"/>
    </reaction>
    <physiologicalReaction direction="right-to-left" evidence="18">
        <dbReference type="Rhea" id="RHEA:69853"/>
    </physiologicalReaction>
</comment>
<evidence type="ECO:0000256" key="4">
    <source>
        <dbReference type="ARBA" id="ARBA00022143"/>
    </source>
</evidence>
<evidence type="ECO:0000259" key="22">
    <source>
        <dbReference type="Pfam" id="PF01207"/>
    </source>
</evidence>
<comment type="similarity">
    <text evidence="2">Belongs to the Dus family. Dus3 subfamily.</text>
</comment>
<feature type="region of interest" description="Disordered" evidence="21">
    <location>
        <begin position="1"/>
        <end position="46"/>
    </location>
</feature>
<keyword evidence="24" id="KW-1185">Reference proteome</keyword>
<comment type="catalytic activity">
    <reaction evidence="17">
        <text>5,6-dihydrouridine(47) in tRNA + NAD(+) = uridine(47) in tRNA + NADH + H(+)</text>
        <dbReference type="Rhea" id="RHEA:53364"/>
        <dbReference type="Rhea" id="RHEA-COMP:13539"/>
        <dbReference type="Rhea" id="RHEA-COMP:13540"/>
        <dbReference type="ChEBI" id="CHEBI:15378"/>
        <dbReference type="ChEBI" id="CHEBI:57540"/>
        <dbReference type="ChEBI" id="CHEBI:57945"/>
        <dbReference type="ChEBI" id="CHEBI:65315"/>
        <dbReference type="ChEBI" id="CHEBI:74443"/>
        <dbReference type="EC" id="1.3.1.89"/>
    </reaction>
    <physiologicalReaction direction="right-to-left" evidence="17">
        <dbReference type="Rhea" id="RHEA:53366"/>
    </physiologicalReaction>
</comment>
<evidence type="ECO:0000256" key="21">
    <source>
        <dbReference type="SAM" id="MobiDB-lite"/>
    </source>
</evidence>
<dbReference type="PANTHER" id="PTHR45846:SF1">
    <property type="entry name" value="TRNA-DIHYDROURIDINE(47) SYNTHASE [NAD(P)(+)]-LIKE"/>
    <property type="match status" value="1"/>
</dbReference>
<keyword evidence="13" id="KW-0521">NADP</keyword>
<keyword evidence="6" id="KW-0288">FMN</keyword>
<dbReference type="CDD" id="cd02801">
    <property type="entry name" value="DUS_like_FMN"/>
    <property type="match status" value="1"/>
</dbReference>
<dbReference type="PANTHER" id="PTHR45846">
    <property type="entry name" value="TRNA-DIHYDROURIDINE(47) SYNTHASE [NAD(P)(+)]-LIKE"/>
    <property type="match status" value="1"/>
</dbReference>
<evidence type="ECO:0000256" key="19">
    <source>
        <dbReference type="ARBA" id="ARBA00049447"/>
    </source>
</evidence>
<feature type="compositionally biased region" description="Polar residues" evidence="21">
    <location>
        <begin position="18"/>
        <end position="34"/>
    </location>
</feature>
<comment type="cofactor">
    <cofactor evidence="1">
        <name>FMN</name>
        <dbReference type="ChEBI" id="CHEBI:58210"/>
    </cofactor>
</comment>
<dbReference type="Pfam" id="PF01207">
    <property type="entry name" value="Dus"/>
    <property type="match status" value="1"/>
</dbReference>
<gene>
    <name evidence="23" type="ORF">MELLADRAFT_48857</name>
</gene>
<evidence type="ECO:0000256" key="18">
    <source>
        <dbReference type="ARBA" id="ARBA00048342"/>
    </source>
</evidence>
<keyword evidence="8" id="KW-0819">tRNA processing</keyword>
<dbReference type="VEuPathDB" id="FungiDB:MELLADRAFT_48857"/>
<evidence type="ECO:0000256" key="20">
    <source>
        <dbReference type="ARBA" id="ARBA00049513"/>
    </source>
</evidence>
<feature type="compositionally biased region" description="Basic and acidic residues" evidence="21">
    <location>
        <begin position="1"/>
        <end position="11"/>
    </location>
</feature>
<evidence type="ECO:0000256" key="5">
    <source>
        <dbReference type="ARBA" id="ARBA00022630"/>
    </source>
</evidence>
<dbReference type="SUPFAM" id="SSF51395">
    <property type="entry name" value="FMN-linked oxidoreductases"/>
    <property type="match status" value="1"/>
</dbReference>
<evidence type="ECO:0000256" key="16">
    <source>
        <dbReference type="ARBA" id="ARBA00031322"/>
    </source>
</evidence>
<reference evidence="24" key="1">
    <citation type="journal article" date="2011" name="Proc. Natl. Acad. Sci. U.S.A.">
        <title>Obligate biotrophy features unraveled by the genomic analysis of rust fungi.</title>
        <authorList>
            <person name="Duplessis S."/>
            <person name="Cuomo C.A."/>
            <person name="Lin Y.-C."/>
            <person name="Aerts A."/>
            <person name="Tisserant E."/>
            <person name="Veneault-Fourrey C."/>
            <person name="Joly D.L."/>
            <person name="Hacquard S."/>
            <person name="Amselem J."/>
            <person name="Cantarel B.L."/>
            <person name="Chiu R."/>
            <person name="Coutinho P.M."/>
            <person name="Feau N."/>
            <person name="Field M."/>
            <person name="Frey P."/>
            <person name="Gelhaye E."/>
            <person name="Goldberg J."/>
            <person name="Grabherr M.G."/>
            <person name="Kodira C.D."/>
            <person name="Kohler A."/>
            <person name="Kuees U."/>
            <person name="Lindquist E.A."/>
            <person name="Lucas S.M."/>
            <person name="Mago R."/>
            <person name="Mauceli E."/>
            <person name="Morin E."/>
            <person name="Murat C."/>
            <person name="Pangilinan J.L."/>
            <person name="Park R."/>
            <person name="Pearson M."/>
            <person name="Quesneville H."/>
            <person name="Rouhier N."/>
            <person name="Sakthikumar S."/>
            <person name="Salamov A.A."/>
            <person name="Schmutz J."/>
            <person name="Selles B."/>
            <person name="Shapiro H."/>
            <person name="Tanguay P."/>
            <person name="Tuskan G.A."/>
            <person name="Henrissat B."/>
            <person name="Van de Peer Y."/>
            <person name="Rouze P."/>
            <person name="Ellis J.G."/>
            <person name="Dodds P.N."/>
            <person name="Schein J.E."/>
            <person name="Zhong S."/>
            <person name="Hamelin R.C."/>
            <person name="Grigoriev I.V."/>
            <person name="Szabo L.J."/>
            <person name="Martin F."/>
        </authorList>
    </citation>
    <scope>NUCLEOTIDE SEQUENCE [LARGE SCALE GENOMIC DNA]</scope>
    <source>
        <strain evidence="24">98AG31 / pathotype 3-4-7</strain>
    </source>
</reference>
<comment type="catalytic activity">
    <reaction evidence="20">
        <text>5,6-dihydrouridine(47) in tRNA + NADP(+) = uridine(47) in tRNA + NADPH + H(+)</text>
        <dbReference type="Rhea" id="RHEA:53360"/>
        <dbReference type="Rhea" id="RHEA-COMP:13539"/>
        <dbReference type="Rhea" id="RHEA-COMP:13540"/>
        <dbReference type="ChEBI" id="CHEBI:15378"/>
        <dbReference type="ChEBI" id="CHEBI:57783"/>
        <dbReference type="ChEBI" id="CHEBI:58349"/>
        <dbReference type="ChEBI" id="CHEBI:65315"/>
        <dbReference type="ChEBI" id="CHEBI:74443"/>
        <dbReference type="EC" id="1.3.1.89"/>
    </reaction>
    <physiologicalReaction direction="right-to-left" evidence="20">
        <dbReference type="Rhea" id="RHEA:53362"/>
    </physiologicalReaction>
</comment>
<evidence type="ECO:0000256" key="11">
    <source>
        <dbReference type="ARBA" id="ARBA00022771"/>
    </source>
</evidence>
<dbReference type="InterPro" id="IPR018517">
    <property type="entry name" value="tRNA_hU_synthase_CS"/>
</dbReference>
<evidence type="ECO:0000256" key="10">
    <source>
        <dbReference type="ARBA" id="ARBA00022737"/>
    </source>
</evidence>
<sequence length="448" mass="50927">MDQRQFDEKGRLMASKPNLKSNQKPTITSINQTEKNQKVIDESEVNETKEIKPVQLPTESYQDAQKDLPVDLTPIRSNEKTRLNWREKLYLAPLTTVGNLPFRRLCSTLGCEITCGEMALCQDLIGANTNEWSLVKRHPSEKIFGVQVAGSRPQLLVPAAEMIGNELKVDFVDVNCGCPIDLVFKKGSGAALLEHTQRLGKSLIGMSKVLKEIPLTIKLRTGITEGKNLAHKIIPQLQHWGVGATTLHGRSRQQRYSKRADWNYISECVKTLHRTFEEEPDLPQIPIFGNGDCYDYREYYENMEMSGVDGIMIARGALTKPWIFTEIKERRDWDISSRERLDQIGKLASFGLEHWGSDTQGVNTTRRFLCESLGFQYRYVPVGLLERLPARINDRPYPFKGRDELETLLASGSSKDWVKISELFLGPTPIDWNFIPKHKSNAYEEGNG</sequence>
<feature type="domain" description="DUS-like FMN-binding" evidence="22">
    <location>
        <begin position="91"/>
        <end position="338"/>
    </location>
</feature>
<evidence type="ECO:0000256" key="12">
    <source>
        <dbReference type="ARBA" id="ARBA00022833"/>
    </source>
</evidence>
<keyword evidence="9" id="KW-0479">Metal-binding</keyword>
<keyword evidence="12" id="KW-0862">Zinc</keyword>
<dbReference type="InterPro" id="IPR013785">
    <property type="entry name" value="Aldolase_TIM"/>
</dbReference>
<keyword evidence="10" id="KW-0677">Repeat</keyword>
<dbReference type="GO" id="GO:0050660">
    <property type="term" value="F:flavin adenine dinucleotide binding"/>
    <property type="evidence" value="ECO:0007669"/>
    <property type="project" value="InterPro"/>
</dbReference>
<dbReference type="GO" id="GO:0008270">
    <property type="term" value="F:zinc ion binding"/>
    <property type="evidence" value="ECO:0007669"/>
    <property type="project" value="UniProtKB-KW"/>
</dbReference>
<keyword evidence="7" id="KW-0507">mRNA processing</keyword>
<dbReference type="GO" id="GO:0003723">
    <property type="term" value="F:RNA binding"/>
    <property type="evidence" value="ECO:0007669"/>
    <property type="project" value="TreeGrafter"/>
</dbReference>
<dbReference type="InParanoid" id="F4RQR4"/>
<evidence type="ECO:0000256" key="7">
    <source>
        <dbReference type="ARBA" id="ARBA00022664"/>
    </source>
</evidence>
<evidence type="ECO:0000313" key="24">
    <source>
        <dbReference type="Proteomes" id="UP000001072"/>
    </source>
</evidence>
<evidence type="ECO:0000256" key="14">
    <source>
        <dbReference type="ARBA" id="ARBA00023002"/>
    </source>
</evidence>
<dbReference type="AlphaFoldDB" id="F4RQR4"/>
<proteinExistence type="inferred from homology"/>
<accession>F4RQR4</accession>
<dbReference type="OrthoDB" id="259935at2759"/>
<dbReference type="FunFam" id="3.20.20.70:FF:000067">
    <property type="entry name" value="tRNA-dihydrouridine(47) synthase [NAD(P)(+)]"/>
    <property type="match status" value="1"/>
</dbReference>
<dbReference type="GO" id="GO:0102265">
    <property type="term" value="F:tRNA-dihydrouridine47 synthase activity"/>
    <property type="evidence" value="ECO:0007669"/>
    <property type="project" value="UniProtKB-EC"/>
</dbReference>
<evidence type="ECO:0000256" key="8">
    <source>
        <dbReference type="ARBA" id="ARBA00022694"/>
    </source>
</evidence>
<protein>
    <recommendedName>
        <fullName evidence="4">tRNA-dihydrouridine(47) synthase [NAD(P)(+)]</fullName>
        <ecNumber evidence="3">1.3.1.89</ecNumber>
    </recommendedName>
    <alternativeName>
        <fullName evidence="16">tRNA-dihydrouridine synthase 3</fullName>
    </alternativeName>
</protein>
<evidence type="ECO:0000256" key="6">
    <source>
        <dbReference type="ARBA" id="ARBA00022643"/>
    </source>
</evidence>
<evidence type="ECO:0000256" key="2">
    <source>
        <dbReference type="ARBA" id="ARBA00005451"/>
    </source>
</evidence>
<evidence type="ECO:0000256" key="9">
    <source>
        <dbReference type="ARBA" id="ARBA00022723"/>
    </source>
</evidence>
<evidence type="ECO:0000256" key="13">
    <source>
        <dbReference type="ARBA" id="ARBA00022857"/>
    </source>
</evidence>